<feature type="region of interest" description="Disordered" evidence="1">
    <location>
        <begin position="123"/>
        <end position="152"/>
    </location>
</feature>
<reference evidence="4 5" key="1">
    <citation type="journal article" date="2014" name="Genome Biol. Evol.">
        <title>Comparative genomics and transcriptomics analyses reveal divergent lifestyle features of nematode endoparasitic fungus Hirsutella minnesotensis.</title>
        <authorList>
            <person name="Lai Y."/>
            <person name="Liu K."/>
            <person name="Zhang X."/>
            <person name="Zhang X."/>
            <person name="Li K."/>
            <person name="Wang N."/>
            <person name="Shu C."/>
            <person name="Wu Y."/>
            <person name="Wang C."/>
            <person name="Bushley K.E."/>
            <person name="Xiang M."/>
            <person name="Liu X."/>
        </authorList>
    </citation>
    <scope>NUCLEOTIDE SEQUENCE [LARGE SCALE GENOMIC DNA]</scope>
    <source>
        <strain evidence="4 5">3608</strain>
    </source>
</reference>
<evidence type="ECO:0000256" key="1">
    <source>
        <dbReference type="SAM" id="MobiDB-lite"/>
    </source>
</evidence>
<gene>
    <name evidence="4" type="ORF">HIM_07595</name>
</gene>
<feature type="domain" description="DM13" evidence="3">
    <location>
        <begin position="22"/>
        <end position="125"/>
    </location>
</feature>
<evidence type="ECO:0000259" key="3">
    <source>
        <dbReference type="PROSITE" id="PS51549"/>
    </source>
</evidence>
<evidence type="ECO:0000313" key="5">
    <source>
        <dbReference type="Proteomes" id="UP000054481"/>
    </source>
</evidence>
<dbReference type="Proteomes" id="UP000054481">
    <property type="component" value="Unassembled WGS sequence"/>
</dbReference>
<dbReference type="Pfam" id="PF10517">
    <property type="entry name" value="DM13"/>
    <property type="match status" value="1"/>
</dbReference>
<dbReference type="SMART" id="SM00686">
    <property type="entry name" value="DM13"/>
    <property type="match status" value="1"/>
</dbReference>
<keyword evidence="2" id="KW-0732">Signal</keyword>
<dbReference type="AlphaFoldDB" id="A0A0F7ZTF5"/>
<dbReference type="PANTHER" id="PTHR47281:SF1">
    <property type="entry name" value="OS09G0557700 PROTEIN"/>
    <property type="match status" value="1"/>
</dbReference>
<proteinExistence type="predicted"/>
<dbReference type="PANTHER" id="PTHR47281">
    <property type="entry name" value="OS09G0557700 PROTEIN"/>
    <property type="match status" value="1"/>
</dbReference>
<accession>A0A0F7ZTF5</accession>
<name>A0A0F7ZTF5_9HYPO</name>
<dbReference type="InterPro" id="IPR019545">
    <property type="entry name" value="DM13_domain"/>
</dbReference>
<dbReference type="OrthoDB" id="2448405at2759"/>
<evidence type="ECO:0000256" key="2">
    <source>
        <dbReference type="SAM" id="SignalP"/>
    </source>
</evidence>
<feature type="compositionally biased region" description="Low complexity" evidence="1">
    <location>
        <begin position="130"/>
        <end position="152"/>
    </location>
</feature>
<dbReference type="InterPro" id="IPR045879">
    <property type="entry name" value="B561A"/>
</dbReference>
<feature type="chain" id="PRO_5002526079" description="DM13 domain-containing protein" evidence="2">
    <location>
        <begin position="20"/>
        <end position="176"/>
    </location>
</feature>
<feature type="signal peptide" evidence="2">
    <location>
        <begin position="1"/>
        <end position="19"/>
    </location>
</feature>
<organism evidence="4 5">
    <name type="scientific">Hirsutella minnesotensis 3608</name>
    <dbReference type="NCBI Taxonomy" id="1043627"/>
    <lineage>
        <taxon>Eukaryota</taxon>
        <taxon>Fungi</taxon>
        <taxon>Dikarya</taxon>
        <taxon>Ascomycota</taxon>
        <taxon>Pezizomycotina</taxon>
        <taxon>Sordariomycetes</taxon>
        <taxon>Hypocreomycetidae</taxon>
        <taxon>Hypocreales</taxon>
        <taxon>Ophiocordycipitaceae</taxon>
        <taxon>Hirsutella</taxon>
    </lineage>
</organism>
<evidence type="ECO:0000313" key="4">
    <source>
        <dbReference type="EMBL" id="KJZ73023.1"/>
    </source>
</evidence>
<protein>
    <recommendedName>
        <fullName evidence="3">DM13 domain-containing protein</fullName>
    </recommendedName>
</protein>
<dbReference type="EMBL" id="KQ030539">
    <property type="protein sequence ID" value="KJZ73023.1"/>
    <property type="molecule type" value="Genomic_DNA"/>
</dbReference>
<keyword evidence="5" id="KW-1185">Reference proteome</keyword>
<dbReference type="PROSITE" id="PS51549">
    <property type="entry name" value="DM13"/>
    <property type="match status" value="1"/>
</dbReference>
<sequence length="176" mass="17705">MLHSAILFSILAASGGVLGADVGATGTLSSLDAGLGGTVTVANETALTISNYKLKDASAPALYWWGSTSDSLSSGFRINNEQVTKPASTNDITISLDAGHTAKDFSVVGLWCEKLSANFGQTKLTKDGKSSTSGNSMSGSSSASGGGTQKSSAEGQVKQQLLGVIAACVMVASFSS</sequence>